<evidence type="ECO:0000313" key="4">
    <source>
        <dbReference type="Proteomes" id="UP000198287"/>
    </source>
</evidence>
<dbReference type="Proteomes" id="UP000198287">
    <property type="component" value="Unassembled WGS sequence"/>
</dbReference>
<dbReference type="EMBL" id="LNIX01000048">
    <property type="protein sequence ID" value="OXA38131.1"/>
    <property type="molecule type" value="Genomic_DNA"/>
</dbReference>
<sequence length="275" mass="31210">MKEILQIITLVLTILSINGLPNCTTENINPTLIHNTIEILDTFCDSEQYGWYVSPPSRDDKWFFYFDNLTDVTSSSHADEFFRNVSETSNFTLSNFGGVDGVWVAYYSQIPPDFKEPNPVIILPKSHLLRNMEMLYYIHKNATIRIGNTVLKRRLTDTQEDQWMRFYKEGVGSLTIELLPQQEGEFVLIDRIVLRPPEVTTPSSEPSSEITTNPTPEPSSSTTTSKIPTTDFIDDDETTPPGHSGQGAPTHFFSRVQSLALLLLYLMSNFDCIKN</sequence>
<evidence type="ECO:0000256" key="1">
    <source>
        <dbReference type="SAM" id="MobiDB-lite"/>
    </source>
</evidence>
<name>A0A226D0E5_FOLCA</name>
<feature type="signal peptide" evidence="2">
    <location>
        <begin position="1"/>
        <end position="19"/>
    </location>
</feature>
<proteinExistence type="predicted"/>
<gene>
    <name evidence="3" type="ORF">Fcan01_27125</name>
</gene>
<feature type="compositionally biased region" description="Low complexity" evidence="1">
    <location>
        <begin position="198"/>
        <end position="230"/>
    </location>
</feature>
<organism evidence="3 4">
    <name type="scientific">Folsomia candida</name>
    <name type="common">Springtail</name>
    <dbReference type="NCBI Taxonomy" id="158441"/>
    <lineage>
        <taxon>Eukaryota</taxon>
        <taxon>Metazoa</taxon>
        <taxon>Ecdysozoa</taxon>
        <taxon>Arthropoda</taxon>
        <taxon>Hexapoda</taxon>
        <taxon>Collembola</taxon>
        <taxon>Entomobryomorpha</taxon>
        <taxon>Isotomoidea</taxon>
        <taxon>Isotomidae</taxon>
        <taxon>Proisotominae</taxon>
        <taxon>Folsomia</taxon>
    </lineage>
</organism>
<evidence type="ECO:0000313" key="3">
    <source>
        <dbReference type="EMBL" id="OXA38131.1"/>
    </source>
</evidence>
<feature type="chain" id="PRO_5013098818" evidence="2">
    <location>
        <begin position="20"/>
        <end position="275"/>
    </location>
</feature>
<reference evidence="3 4" key="1">
    <citation type="submission" date="2015-12" db="EMBL/GenBank/DDBJ databases">
        <title>The genome of Folsomia candida.</title>
        <authorList>
            <person name="Faddeeva A."/>
            <person name="Derks M.F."/>
            <person name="Anvar Y."/>
            <person name="Smit S."/>
            <person name="Van Straalen N."/>
            <person name="Roelofs D."/>
        </authorList>
    </citation>
    <scope>NUCLEOTIDE SEQUENCE [LARGE SCALE GENOMIC DNA]</scope>
    <source>
        <strain evidence="3 4">VU population</strain>
        <tissue evidence="3">Whole body</tissue>
    </source>
</reference>
<comment type="caution">
    <text evidence="3">The sequence shown here is derived from an EMBL/GenBank/DDBJ whole genome shotgun (WGS) entry which is preliminary data.</text>
</comment>
<keyword evidence="2" id="KW-0732">Signal</keyword>
<evidence type="ECO:0000256" key="2">
    <source>
        <dbReference type="SAM" id="SignalP"/>
    </source>
</evidence>
<feature type="region of interest" description="Disordered" evidence="1">
    <location>
        <begin position="198"/>
        <end position="249"/>
    </location>
</feature>
<dbReference type="AlphaFoldDB" id="A0A226D0E5"/>
<accession>A0A226D0E5</accession>
<keyword evidence="4" id="KW-1185">Reference proteome</keyword>
<protein>
    <submittedName>
        <fullName evidence="3">Uncharacterized protein</fullName>
    </submittedName>
</protein>